<dbReference type="Pfam" id="PF00903">
    <property type="entry name" value="Glyoxalase"/>
    <property type="match status" value="1"/>
</dbReference>
<organism evidence="3 4">
    <name type="scientific">Kaistia geumhonensis</name>
    <dbReference type="NCBI Taxonomy" id="410839"/>
    <lineage>
        <taxon>Bacteria</taxon>
        <taxon>Pseudomonadati</taxon>
        <taxon>Pseudomonadota</taxon>
        <taxon>Alphaproteobacteria</taxon>
        <taxon>Hyphomicrobiales</taxon>
        <taxon>Kaistiaceae</taxon>
        <taxon>Kaistia</taxon>
    </lineage>
</organism>
<gene>
    <name evidence="3" type="ORF">QO015_000818</name>
</gene>
<dbReference type="PROSITE" id="PS51819">
    <property type="entry name" value="VOC"/>
    <property type="match status" value="1"/>
</dbReference>
<evidence type="ECO:0000313" key="3">
    <source>
        <dbReference type="EMBL" id="MDQ0515205.1"/>
    </source>
</evidence>
<dbReference type="Gene3D" id="3.10.180.10">
    <property type="entry name" value="2,3-Dihydroxybiphenyl 1,2-Dioxygenase, domain 1"/>
    <property type="match status" value="1"/>
</dbReference>
<dbReference type="PANTHER" id="PTHR36113">
    <property type="entry name" value="LYASE, PUTATIVE-RELATED-RELATED"/>
    <property type="match status" value="1"/>
</dbReference>
<accession>A0ABU0M2W9</accession>
<dbReference type="RefSeq" id="WP_266281270.1">
    <property type="nucleotide sequence ID" value="NZ_JAPKNF010000001.1"/>
</dbReference>
<dbReference type="InterPro" id="IPR004360">
    <property type="entry name" value="Glyas_Fos-R_dOase_dom"/>
</dbReference>
<dbReference type="SUPFAM" id="SSF54593">
    <property type="entry name" value="Glyoxalase/Bleomycin resistance protein/Dihydroxybiphenyl dioxygenase"/>
    <property type="match status" value="1"/>
</dbReference>
<feature type="domain" description="VOC" evidence="2">
    <location>
        <begin position="6"/>
        <end position="129"/>
    </location>
</feature>
<dbReference type="Proteomes" id="UP001223743">
    <property type="component" value="Unassembled WGS sequence"/>
</dbReference>
<dbReference type="PANTHER" id="PTHR36113:SF6">
    <property type="entry name" value="FOSFOMYCIN RESISTANCE PROTEIN FOSX"/>
    <property type="match status" value="1"/>
</dbReference>
<evidence type="ECO:0000313" key="4">
    <source>
        <dbReference type="Proteomes" id="UP001223743"/>
    </source>
</evidence>
<dbReference type="InterPro" id="IPR051332">
    <property type="entry name" value="Fosfomycin_Res_Enzymes"/>
</dbReference>
<reference evidence="3 4" key="1">
    <citation type="submission" date="2023-07" db="EMBL/GenBank/DDBJ databases">
        <title>Genomic Encyclopedia of Type Strains, Phase IV (KMG-IV): sequencing the most valuable type-strain genomes for metagenomic binning, comparative biology and taxonomic classification.</title>
        <authorList>
            <person name="Goeker M."/>
        </authorList>
    </citation>
    <scope>NUCLEOTIDE SEQUENCE [LARGE SCALE GENOMIC DNA]</scope>
    <source>
        <strain evidence="3 4">B1-1</strain>
    </source>
</reference>
<proteinExistence type="predicted"/>
<dbReference type="InterPro" id="IPR037523">
    <property type="entry name" value="VOC_core"/>
</dbReference>
<evidence type="ECO:0000259" key="2">
    <source>
        <dbReference type="PROSITE" id="PS51819"/>
    </source>
</evidence>
<protein>
    <submittedName>
        <fullName evidence="3">Catechol 2,3-dioxygenase-like lactoylglutathione lyase family enzyme</fullName>
    </submittedName>
</protein>
<dbReference type="EMBL" id="JAUSWJ010000001">
    <property type="protein sequence ID" value="MDQ0515205.1"/>
    <property type="molecule type" value="Genomic_DNA"/>
</dbReference>
<sequence>MVKVVGIDHLVIRVGDYERSKRFYDRLFTFLGFEVLGDYGDQIGWTNGRTRFWIGEADEEGKRHPHRVGNIGFHHYAFELESREDVDALQAFLEQEGTTIVDPAGEYYDDYYAVFFLDPDGLKLEGMKWGARTQAAKGAAKG</sequence>
<comment type="caution">
    <text evidence="3">The sequence shown here is derived from an EMBL/GenBank/DDBJ whole genome shotgun (WGS) entry which is preliminary data.</text>
</comment>
<name>A0ABU0M2W9_9HYPH</name>
<keyword evidence="4" id="KW-1185">Reference proteome</keyword>
<evidence type="ECO:0000256" key="1">
    <source>
        <dbReference type="ARBA" id="ARBA00022723"/>
    </source>
</evidence>
<dbReference type="InterPro" id="IPR029068">
    <property type="entry name" value="Glyas_Bleomycin-R_OHBP_Dase"/>
</dbReference>
<keyword evidence="1" id="KW-0479">Metal-binding</keyword>